<dbReference type="PANTHER" id="PTHR24394">
    <property type="entry name" value="ZINC FINGER PROTEIN"/>
    <property type="match status" value="1"/>
</dbReference>
<keyword evidence="8" id="KW-0804">Transcription</keyword>
<keyword evidence="2" id="KW-0479">Metal-binding</keyword>
<feature type="domain" description="C2H2-type" evidence="11">
    <location>
        <begin position="108"/>
        <end position="135"/>
    </location>
</feature>
<dbReference type="AlphaFoldDB" id="A0AA36CMT2"/>
<feature type="domain" description="C2H2-type" evidence="11">
    <location>
        <begin position="136"/>
        <end position="163"/>
    </location>
</feature>
<dbReference type="GO" id="GO:0000981">
    <property type="term" value="F:DNA-binding transcription factor activity, RNA polymerase II-specific"/>
    <property type="evidence" value="ECO:0007669"/>
    <property type="project" value="TreeGrafter"/>
</dbReference>
<evidence type="ECO:0000256" key="2">
    <source>
        <dbReference type="ARBA" id="ARBA00022723"/>
    </source>
</evidence>
<dbReference type="GO" id="GO:0008270">
    <property type="term" value="F:zinc ion binding"/>
    <property type="evidence" value="ECO:0007669"/>
    <property type="project" value="UniProtKB-KW"/>
</dbReference>
<comment type="subcellular location">
    <subcellularLocation>
        <location evidence="1">Nucleus</location>
    </subcellularLocation>
</comment>
<dbReference type="FunFam" id="3.30.160.60:FF:000322">
    <property type="entry name" value="GDNF-inducible zinc finger protein 1"/>
    <property type="match status" value="1"/>
</dbReference>
<keyword evidence="5" id="KW-0862">Zinc</keyword>
<keyword evidence="9" id="KW-0539">Nucleus</keyword>
<evidence type="ECO:0000256" key="9">
    <source>
        <dbReference type="ARBA" id="ARBA00023242"/>
    </source>
</evidence>
<evidence type="ECO:0000256" key="1">
    <source>
        <dbReference type="ARBA" id="ARBA00004123"/>
    </source>
</evidence>
<reference evidence="12" key="1">
    <citation type="submission" date="2023-06" db="EMBL/GenBank/DDBJ databases">
        <authorList>
            <person name="Delattre M."/>
        </authorList>
    </citation>
    <scope>NUCLEOTIDE SEQUENCE</scope>
    <source>
        <strain evidence="12">AF72</strain>
    </source>
</reference>
<keyword evidence="4 10" id="KW-0863">Zinc-finger</keyword>
<feature type="domain" description="C2H2-type" evidence="11">
    <location>
        <begin position="398"/>
        <end position="425"/>
    </location>
</feature>
<dbReference type="PROSITE" id="PS00028">
    <property type="entry name" value="ZINC_FINGER_C2H2_1"/>
    <property type="match status" value="8"/>
</dbReference>
<dbReference type="EMBL" id="CATQJA010002587">
    <property type="protein sequence ID" value="CAJ0571957.1"/>
    <property type="molecule type" value="Genomic_DNA"/>
</dbReference>
<dbReference type="Pfam" id="PF00096">
    <property type="entry name" value="zf-C2H2"/>
    <property type="match status" value="3"/>
</dbReference>
<sequence length="671" mass="75073">MLEPDDLSFGDGWVLESQEHGEYLYETDPPELYSQYDEDSFGFEDPLLSATPSTSAAELIPEHSIEQPYASNKNPKATIADCQICGMVLMHPSKILAHIRTHTGEQPFACEFCGQRFTQRTPWRMHVKKHLGDTPFMCSTCGRGFPSKGLRNAHELLHQGLRRRGAPRPHLKPQKLLVTYVEEPPIEPTEAVQMIAPDAPFAPAIPQKAMVELSHVEQSIPIQDEPCVTLESVAEIPEEQLQLPSFEKAATTTTCSFCGLALKYPSKIRAHMQIHLGIKEFSCDECGDLFSTRGSLNSHIRRKHNKAADVESSAIKTTQPLSPIVKIQLPKFKPAPPNIILLCSSYQPEMVSVVPDAPDLLYSCENFDSEAGPAHEANADFETKKPYRMIKRAPVTVHFCDICKKEFRYPSKIKEHLRIHSGERPFACEICPARFTQKHLLKSHSRMHNGERPYKCAYCARCFVSAQQHRMHEKGHLRGTGTMRASAICGNPSSSRQICHSSPGIKYLQSPERMVTVAENSAWQSYDQADRLLFEVAEEIVIVDDDPFEEPAIHVPAHFLDHDYVDKCEVAEASAISPDPGEKLETEILTDGKLYRAPIQRKIKIISIGLLKPWLVGYSIVNVANGSNTHPEYRNISECTVEKSHTNASYAVPNSAASLPLIPIGIRILMK</sequence>
<feature type="domain" description="C2H2-type" evidence="11">
    <location>
        <begin position="281"/>
        <end position="309"/>
    </location>
</feature>
<dbReference type="InterPro" id="IPR013087">
    <property type="entry name" value="Znf_C2H2_type"/>
</dbReference>
<dbReference type="PROSITE" id="PS50157">
    <property type="entry name" value="ZINC_FINGER_C2H2_2"/>
    <property type="match status" value="8"/>
</dbReference>
<protein>
    <recommendedName>
        <fullName evidence="11">C2H2-type domain-containing protein</fullName>
    </recommendedName>
</protein>
<dbReference type="SUPFAM" id="SSF57667">
    <property type="entry name" value="beta-beta-alpha zinc fingers"/>
    <property type="match status" value="5"/>
</dbReference>
<evidence type="ECO:0000256" key="6">
    <source>
        <dbReference type="ARBA" id="ARBA00023015"/>
    </source>
</evidence>
<feature type="non-terminal residue" evidence="12">
    <location>
        <position position="671"/>
    </location>
</feature>
<evidence type="ECO:0000256" key="4">
    <source>
        <dbReference type="ARBA" id="ARBA00022771"/>
    </source>
</evidence>
<dbReference type="Gene3D" id="3.30.160.60">
    <property type="entry name" value="Classic Zinc Finger"/>
    <property type="match status" value="6"/>
</dbReference>
<dbReference type="SMART" id="SM00355">
    <property type="entry name" value="ZnF_C2H2"/>
    <property type="match status" value="8"/>
</dbReference>
<evidence type="ECO:0000259" key="11">
    <source>
        <dbReference type="PROSITE" id="PS50157"/>
    </source>
</evidence>
<dbReference type="PANTHER" id="PTHR24394:SF48">
    <property type="entry name" value="ZINC FINGER PROTEIN 771"/>
    <property type="match status" value="1"/>
</dbReference>
<comment type="caution">
    <text evidence="12">The sequence shown here is derived from an EMBL/GenBank/DDBJ whole genome shotgun (WGS) entry which is preliminary data.</text>
</comment>
<keyword evidence="3" id="KW-0677">Repeat</keyword>
<evidence type="ECO:0000313" key="12">
    <source>
        <dbReference type="EMBL" id="CAJ0571957.1"/>
    </source>
</evidence>
<evidence type="ECO:0000256" key="8">
    <source>
        <dbReference type="ARBA" id="ARBA00023163"/>
    </source>
</evidence>
<keyword evidence="7" id="KW-0238">DNA-binding</keyword>
<evidence type="ECO:0000313" key="13">
    <source>
        <dbReference type="Proteomes" id="UP001177023"/>
    </source>
</evidence>
<organism evidence="12 13">
    <name type="scientific">Mesorhabditis spiculigera</name>
    <dbReference type="NCBI Taxonomy" id="96644"/>
    <lineage>
        <taxon>Eukaryota</taxon>
        <taxon>Metazoa</taxon>
        <taxon>Ecdysozoa</taxon>
        <taxon>Nematoda</taxon>
        <taxon>Chromadorea</taxon>
        <taxon>Rhabditida</taxon>
        <taxon>Rhabditina</taxon>
        <taxon>Rhabditomorpha</taxon>
        <taxon>Rhabditoidea</taxon>
        <taxon>Rhabditidae</taxon>
        <taxon>Mesorhabditinae</taxon>
        <taxon>Mesorhabditis</taxon>
    </lineage>
</organism>
<evidence type="ECO:0000256" key="5">
    <source>
        <dbReference type="ARBA" id="ARBA00022833"/>
    </source>
</evidence>
<feature type="domain" description="C2H2-type" evidence="11">
    <location>
        <begin position="253"/>
        <end position="280"/>
    </location>
</feature>
<evidence type="ECO:0000256" key="3">
    <source>
        <dbReference type="ARBA" id="ARBA00022737"/>
    </source>
</evidence>
<keyword evidence="6" id="KW-0805">Transcription regulation</keyword>
<feature type="domain" description="C2H2-type" evidence="11">
    <location>
        <begin position="426"/>
        <end position="453"/>
    </location>
</feature>
<proteinExistence type="predicted"/>
<evidence type="ECO:0000256" key="7">
    <source>
        <dbReference type="ARBA" id="ARBA00023125"/>
    </source>
</evidence>
<dbReference type="Proteomes" id="UP001177023">
    <property type="component" value="Unassembled WGS sequence"/>
</dbReference>
<feature type="domain" description="C2H2-type" evidence="11">
    <location>
        <begin position="80"/>
        <end position="107"/>
    </location>
</feature>
<dbReference type="GO" id="GO:0005634">
    <property type="term" value="C:nucleus"/>
    <property type="evidence" value="ECO:0007669"/>
    <property type="project" value="UniProtKB-SubCell"/>
</dbReference>
<name>A0AA36CMT2_9BILA</name>
<dbReference type="GO" id="GO:0003677">
    <property type="term" value="F:DNA binding"/>
    <property type="evidence" value="ECO:0007669"/>
    <property type="project" value="UniProtKB-KW"/>
</dbReference>
<evidence type="ECO:0000256" key="10">
    <source>
        <dbReference type="PROSITE-ProRule" id="PRU00042"/>
    </source>
</evidence>
<keyword evidence="13" id="KW-1185">Reference proteome</keyword>
<dbReference type="InterPro" id="IPR036236">
    <property type="entry name" value="Znf_C2H2_sf"/>
</dbReference>
<accession>A0AA36CMT2</accession>
<feature type="domain" description="C2H2-type" evidence="11">
    <location>
        <begin position="454"/>
        <end position="476"/>
    </location>
</feature>
<gene>
    <name evidence="12" type="ORF">MSPICULIGERA_LOCUS10354</name>
</gene>